<feature type="domain" description="Sodium/calcium exchanger membrane region" evidence="10">
    <location>
        <begin position="418"/>
        <end position="560"/>
    </location>
</feature>
<evidence type="ECO:0000256" key="9">
    <source>
        <dbReference type="SAM" id="Phobius"/>
    </source>
</evidence>
<feature type="transmembrane region" description="Helical" evidence="9">
    <location>
        <begin position="486"/>
        <end position="509"/>
    </location>
</feature>
<feature type="transmembrane region" description="Helical" evidence="9">
    <location>
        <begin position="543"/>
        <end position="563"/>
    </location>
</feature>
<dbReference type="Proteomes" id="UP000279236">
    <property type="component" value="Unassembled WGS sequence"/>
</dbReference>
<dbReference type="EMBL" id="RSCE01000013">
    <property type="protein sequence ID" value="RSH78177.1"/>
    <property type="molecule type" value="Genomic_DNA"/>
</dbReference>
<dbReference type="GO" id="GO:0015369">
    <property type="term" value="F:calcium:proton antiporter activity"/>
    <property type="evidence" value="ECO:0007669"/>
    <property type="project" value="TreeGrafter"/>
</dbReference>
<evidence type="ECO:0000259" key="10">
    <source>
        <dbReference type="Pfam" id="PF01699"/>
    </source>
</evidence>
<dbReference type="Pfam" id="PF01699">
    <property type="entry name" value="Na_Ca_ex"/>
    <property type="match status" value="2"/>
</dbReference>
<feature type="compositionally biased region" description="Low complexity" evidence="8">
    <location>
        <begin position="68"/>
        <end position="77"/>
    </location>
</feature>
<evidence type="ECO:0000256" key="2">
    <source>
        <dbReference type="ARBA" id="ARBA00008170"/>
    </source>
</evidence>
<feature type="domain" description="Sodium/calcium exchanger membrane region" evidence="10">
    <location>
        <begin position="159"/>
        <end position="323"/>
    </location>
</feature>
<feature type="transmembrane region" description="Helical" evidence="9">
    <location>
        <begin position="191"/>
        <end position="213"/>
    </location>
</feature>
<reference evidence="11 12" key="1">
    <citation type="submission" date="2018-11" db="EMBL/GenBank/DDBJ databases">
        <title>Genome sequence of Apiotrichum porosum DSM 27194.</title>
        <authorList>
            <person name="Aliyu H."/>
            <person name="Gorte O."/>
            <person name="Ochsenreither K."/>
        </authorList>
    </citation>
    <scope>NUCLEOTIDE SEQUENCE [LARGE SCALE GENOMIC DNA]</scope>
    <source>
        <strain evidence="11 12">DSM 27194</strain>
    </source>
</reference>
<evidence type="ECO:0000256" key="8">
    <source>
        <dbReference type="SAM" id="MobiDB-lite"/>
    </source>
</evidence>
<dbReference type="InterPro" id="IPR004713">
    <property type="entry name" value="CaH_exchang"/>
</dbReference>
<keyword evidence="3" id="KW-0813">Transport</keyword>
<dbReference type="FunFam" id="1.20.1420.30:FF:000024">
    <property type="entry name" value="Calcium/proton exchanger, variant"/>
    <property type="match status" value="1"/>
</dbReference>
<feature type="transmembrane region" description="Helical" evidence="9">
    <location>
        <begin position="414"/>
        <end position="436"/>
    </location>
</feature>
<evidence type="ECO:0000256" key="4">
    <source>
        <dbReference type="ARBA" id="ARBA00022692"/>
    </source>
</evidence>
<feature type="transmembrane region" description="Helical" evidence="9">
    <location>
        <begin position="301"/>
        <end position="320"/>
    </location>
</feature>
<evidence type="ECO:0000256" key="1">
    <source>
        <dbReference type="ARBA" id="ARBA00004127"/>
    </source>
</evidence>
<feature type="transmembrane region" description="Helical" evidence="9">
    <location>
        <begin position="219"/>
        <end position="242"/>
    </location>
</feature>
<name>A0A427XHE2_9TREE</name>
<proteinExistence type="inferred from homology"/>
<comment type="subcellular location">
    <subcellularLocation>
        <location evidence="1">Endomembrane system</location>
        <topology evidence="1">Multi-pass membrane protein</topology>
    </subcellularLocation>
</comment>
<dbReference type="RefSeq" id="XP_028473324.1">
    <property type="nucleotide sequence ID" value="XM_028618368.1"/>
</dbReference>
<dbReference type="InterPro" id="IPR004837">
    <property type="entry name" value="NaCa_Exmemb"/>
</dbReference>
<feature type="compositionally biased region" description="Acidic residues" evidence="8">
    <location>
        <begin position="399"/>
        <end position="409"/>
    </location>
</feature>
<sequence length="573" mass="61644">MASTPYTAEPDSFHIPAPSPSLGHDSFTTAEGLAADTSTSTAGASGIDGVRRRAPAARGVTIEQGASGDGVVAAASRRNTDRSNRSRSKHSVDPNAPLLKRMTTGLFTPEKPVGKAPGWLSSIRTVFFNSWFNILLVFIPVGWALHFVKANGNSSISDTVVFIMTFISIMPLAGLLGFATEEISMRVGQTIGGLINATLGNVVELIVAIIALVKCEIAVVQSSLIGSILSNLLLVLGCCFIAGGFKFSEQTMKSTAAQLNSSLLLISVVAVLIPSAFHFAIGSDNTSKDLTEAEEARDLLSMSHGVAVILLFLYLCFLVFQMWSHAHLYDDDDVSTSVRYSDNIRNMPSRVKDNVRDKVRNIRHRNDSVDEESAVESNAEPKDLVADGENVSNNQSNNGEEEEEEEEEVPQLNLPVTIITLVVVAVLVGVTAEFLVDSINGMVESNPSLSAEWVGLVLLPIVGNAAEHFTAVSVSVKDKLDLSVSVAVGSSIQVALFCIPFVELIAWWIGKPMTLLFDPFESLVLFFSVIVVNQTLADGRANWMEGVVLVLLYLIIAISFWYYPGTSSIIACT</sequence>
<evidence type="ECO:0000256" key="5">
    <source>
        <dbReference type="ARBA" id="ARBA00022989"/>
    </source>
</evidence>
<dbReference type="GO" id="GO:0006874">
    <property type="term" value="P:intracellular calcium ion homeostasis"/>
    <property type="evidence" value="ECO:0007669"/>
    <property type="project" value="TreeGrafter"/>
</dbReference>
<keyword evidence="6" id="KW-0406">Ion transport</keyword>
<dbReference type="OrthoDB" id="1699231at2759"/>
<keyword evidence="4 9" id="KW-0812">Transmembrane</keyword>
<evidence type="ECO:0000256" key="7">
    <source>
        <dbReference type="ARBA" id="ARBA00023136"/>
    </source>
</evidence>
<dbReference type="InterPro" id="IPR044880">
    <property type="entry name" value="NCX_ion-bd_dom_sf"/>
</dbReference>
<evidence type="ECO:0000256" key="6">
    <source>
        <dbReference type="ARBA" id="ARBA00023065"/>
    </source>
</evidence>
<feature type="transmembrane region" description="Helical" evidence="9">
    <location>
        <begin position="263"/>
        <end position="281"/>
    </location>
</feature>
<protein>
    <recommendedName>
        <fullName evidence="10">Sodium/calcium exchanger membrane region domain-containing protein</fullName>
    </recommendedName>
</protein>
<dbReference type="STRING" id="105984.A0A427XHE2"/>
<comment type="caution">
    <text evidence="11">The sequence shown here is derived from an EMBL/GenBank/DDBJ whole genome shotgun (WGS) entry which is preliminary data.</text>
</comment>
<dbReference type="PANTHER" id="PTHR31503:SF20">
    <property type="entry name" value="CA(2+)_H(+) EXCHANGER, PUTATIVE (EUROFUNG)-RELATED"/>
    <property type="match status" value="1"/>
</dbReference>
<feature type="transmembrane region" description="Helical" evidence="9">
    <location>
        <begin position="515"/>
        <end position="536"/>
    </location>
</feature>
<dbReference type="GO" id="GO:0012505">
    <property type="term" value="C:endomembrane system"/>
    <property type="evidence" value="ECO:0007669"/>
    <property type="project" value="UniProtKB-SubCell"/>
</dbReference>
<comment type="similarity">
    <text evidence="2">Belongs to the Ca(2+):cation antiporter (CaCA) (TC 2.A.19) family.</text>
</comment>
<feature type="region of interest" description="Disordered" evidence="8">
    <location>
        <begin position="68"/>
        <end position="96"/>
    </location>
</feature>
<gene>
    <name evidence="11" type="ORF">EHS24_002636</name>
</gene>
<accession>A0A427XHE2</accession>
<evidence type="ECO:0000313" key="11">
    <source>
        <dbReference type="EMBL" id="RSH78177.1"/>
    </source>
</evidence>
<keyword evidence="12" id="KW-1185">Reference proteome</keyword>
<dbReference type="GeneID" id="39587179"/>
<feature type="transmembrane region" description="Helical" evidence="9">
    <location>
        <begin position="160"/>
        <end position="179"/>
    </location>
</feature>
<evidence type="ECO:0000313" key="12">
    <source>
        <dbReference type="Proteomes" id="UP000279236"/>
    </source>
</evidence>
<feature type="transmembrane region" description="Helical" evidence="9">
    <location>
        <begin position="126"/>
        <end position="148"/>
    </location>
</feature>
<organism evidence="11 12">
    <name type="scientific">Apiotrichum porosum</name>
    <dbReference type="NCBI Taxonomy" id="105984"/>
    <lineage>
        <taxon>Eukaryota</taxon>
        <taxon>Fungi</taxon>
        <taxon>Dikarya</taxon>
        <taxon>Basidiomycota</taxon>
        <taxon>Agaricomycotina</taxon>
        <taxon>Tremellomycetes</taxon>
        <taxon>Trichosporonales</taxon>
        <taxon>Trichosporonaceae</taxon>
        <taxon>Apiotrichum</taxon>
    </lineage>
</organism>
<dbReference type="AlphaFoldDB" id="A0A427XHE2"/>
<keyword evidence="5 9" id="KW-1133">Transmembrane helix</keyword>
<dbReference type="PANTHER" id="PTHR31503">
    <property type="entry name" value="VACUOLAR CALCIUM ION TRANSPORTER"/>
    <property type="match status" value="1"/>
</dbReference>
<feature type="region of interest" description="Disordered" evidence="8">
    <location>
        <begin position="361"/>
        <end position="409"/>
    </location>
</feature>
<keyword evidence="7 9" id="KW-0472">Membrane</keyword>
<feature type="compositionally biased region" description="Low complexity" evidence="8">
    <location>
        <begin position="388"/>
        <end position="398"/>
    </location>
</feature>
<dbReference type="GO" id="GO:0000329">
    <property type="term" value="C:fungal-type vacuole membrane"/>
    <property type="evidence" value="ECO:0007669"/>
    <property type="project" value="TreeGrafter"/>
</dbReference>
<feature type="region of interest" description="Disordered" evidence="8">
    <location>
        <begin position="1"/>
        <end position="52"/>
    </location>
</feature>
<feature type="transmembrane region" description="Helical" evidence="9">
    <location>
        <begin position="456"/>
        <end position="474"/>
    </location>
</feature>
<evidence type="ECO:0000256" key="3">
    <source>
        <dbReference type="ARBA" id="ARBA00022448"/>
    </source>
</evidence>
<feature type="compositionally biased region" description="Low complexity" evidence="8">
    <location>
        <begin position="34"/>
        <end position="48"/>
    </location>
</feature>
<dbReference type="Gene3D" id="1.20.1420.30">
    <property type="entry name" value="NCX, central ion-binding region"/>
    <property type="match status" value="2"/>
</dbReference>